<feature type="compositionally biased region" description="Low complexity" evidence="1">
    <location>
        <begin position="241"/>
        <end position="253"/>
    </location>
</feature>
<protein>
    <submittedName>
        <fullName evidence="3">Cell wall protein DAN4</fullName>
    </submittedName>
</protein>
<sequence length="253" mass="27218">MRPCSADVSELSGLPADPKDLLVPFNDLLPPLFEEASTTTTAAAVAAAATTTTTSTSTTTTTTTAKPETTTASLFTKPTKKSYYHQQMQHIKELHLIDDDVKVTHDQTKPNVNKQEIQLLSLELLPPLEEVASNDVPKTEAADTSAQHVASTVSITQDAAKPALATTQHVSSFVNLQQAGKPAVTTTQHVSSFVSSQQAGKPAVAATQHVSSFVSNQRVAKPLKQYATYFQHSTPRPRRGPLPTLTPFPRHLK</sequence>
<name>A0A6J2TBR0_DROLE</name>
<dbReference type="GeneID" id="115623831"/>
<proteinExistence type="predicted"/>
<gene>
    <name evidence="3" type="primary">LOC115623831</name>
</gene>
<evidence type="ECO:0000313" key="2">
    <source>
        <dbReference type="Proteomes" id="UP000504634"/>
    </source>
</evidence>
<keyword evidence="2" id="KW-1185">Reference proteome</keyword>
<dbReference type="Proteomes" id="UP000504634">
    <property type="component" value="Unplaced"/>
</dbReference>
<reference evidence="3" key="1">
    <citation type="submission" date="2025-08" db="UniProtKB">
        <authorList>
            <consortium name="RefSeq"/>
        </authorList>
    </citation>
    <scope>IDENTIFICATION</scope>
    <source>
        <strain evidence="3">11010-0011.00</strain>
        <tissue evidence="3">Whole body</tissue>
    </source>
</reference>
<dbReference type="AlphaFoldDB" id="A0A6J2TBR0"/>
<evidence type="ECO:0000313" key="3">
    <source>
        <dbReference type="RefSeq" id="XP_030374236.1"/>
    </source>
</evidence>
<feature type="region of interest" description="Disordered" evidence="1">
    <location>
        <begin position="232"/>
        <end position="253"/>
    </location>
</feature>
<dbReference type="RefSeq" id="XP_030374236.1">
    <property type="nucleotide sequence ID" value="XM_030518376.1"/>
</dbReference>
<accession>A0A6J2TBR0</accession>
<organism evidence="2 3">
    <name type="scientific">Drosophila lebanonensis</name>
    <name type="common">Fruit fly</name>
    <name type="synonym">Scaptodrosophila lebanonensis</name>
    <dbReference type="NCBI Taxonomy" id="7225"/>
    <lineage>
        <taxon>Eukaryota</taxon>
        <taxon>Metazoa</taxon>
        <taxon>Ecdysozoa</taxon>
        <taxon>Arthropoda</taxon>
        <taxon>Hexapoda</taxon>
        <taxon>Insecta</taxon>
        <taxon>Pterygota</taxon>
        <taxon>Neoptera</taxon>
        <taxon>Endopterygota</taxon>
        <taxon>Diptera</taxon>
        <taxon>Brachycera</taxon>
        <taxon>Muscomorpha</taxon>
        <taxon>Ephydroidea</taxon>
        <taxon>Drosophilidae</taxon>
        <taxon>Scaptodrosophila</taxon>
    </lineage>
</organism>
<evidence type="ECO:0000256" key="1">
    <source>
        <dbReference type="SAM" id="MobiDB-lite"/>
    </source>
</evidence>